<dbReference type="EMBL" id="QGKW02000276">
    <property type="protein sequence ID" value="KAF2609483.1"/>
    <property type="molecule type" value="Genomic_DNA"/>
</dbReference>
<feature type="region of interest" description="Disordered" evidence="1">
    <location>
        <begin position="1"/>
        <end position="31"/>
    </location>
</feature>
<proteinExistence type="predicted"/>
<evidence type="ECO:0000313" key="3">
    <source>
        <dbReference type="Proteomes" id="UP000712281"/>
    </source>
</evidence>
<organism evidence="2 3">
    <name type="scientific">Brassica cretica</name>
    <name type="common">Mustard</name>
    <dbReference type="NCBI Taxonomy" id="69181"/>
    <lineage>
        <taxon>Eukaryota</taxon>
        <taxon>Viridiplantae</taxon>
        <taxon>Streptophyta</taxon>
        <taxon>Embryophyta</taxon>
        <taxon>Tracheophyta</taxon>
        <taxon>Spermatophyta</taxon>
        <taxon>Magnoliopsida</taxon>
        <taxon>eudicotyledons</taxon>
        <taxon>Gunneridae</taxon>
        <taxon>Pentapetalae</taxon>
        <taxon>rosids</taxon>
        <taxon>malvids</taxon>
        <taxon>Brassicales</taxon>
        <taxon>Brassicaceae</taxon>
        <taxon>Brassiceae</taxon>
        <taxon>Brassica</taxon>
    </lineage>
</organism>
<feature type="compositionally biased region" description="Basic and acidic residues" evidence="1">
    <location>
        <begin position="18"/>
        <end position="30"/>
    </location>
</feature>
<gene>
    <name evidence="2" type="ORF">F2Q68_00045011</name>
</gene>
<comment type="caution">
    <text evidence="2">The sequence shown here is derived from an EMBL/GenBank/DDBJ whole genome shotgun (WGS) entry which is preliminary data.</text>
</comment>
<reference evidence="2" key="1">
    <citation type="submission" date="2019-12" db="EMBL/GenBank/DDBJ databases">
        <title>Genome sequencing and annotation of Brassica cretica.</title>
        <authorList>
            <person name="Studholme D.J."/>
            <person name="Sarris P.F."/>
        </authorList>
    </citation>
    <scope>NUCLEOTIDE SEQUENCE</scope>
    <source>
        <strain evidence="2">PFS-001/15</strain>
        <tissue evidence="2">Leaf</tissue>
    </source>
</reference>
<name>A0A8S9LWK6_BRACR</name>
<sequence>MLSAQSESASSRRLSRPKAHDKEVPPEFTHRAKGNSITISKRTLSAFSRFKACLLLSPFKELTVPSETVYRLRCKESTCLELEATLREIQFEFSCNSEISRIIECGVQMLGRKVNKSLQSSLTKPQETREAHPPPLLPEHLLVLRGALFKERICVEVDSNIQFEFSCNEKHSKIIECVAKIMAVEGESSSRDRKKQSDGAIKVSKDENIVKTNKHACWWSGL</sequence>
<dbReference type="AlphaFoldDB" id="A0A8S9LWK6"/>
<feature type="compositionally biased region" description="Polar residues" evidence="1">
    <location>
        <begin position="1"/>
        <end position="12"/>
    </location>
</feature>
<accession>A0A8S9LWK6</accession>
<protein>
    <submittedName>
        <fullName evidence="2">Uncharacterized protein</fullName>
    </submittedName>
</protein>
<dbReference type="Proteomes" id="UP000712281">
    <property type="component" value="Unassembled WGS sequence"/>
</dbReference>
<evidence type="ECO:0000313" key="2">
    <source>
        <dbReference type="EMBL" id="KAF2609483.1"/>
    </source>
</evidence>
<evidence type="ECO:0000256" key="1">
    <source>
        <dbReference type="SAM" id="MobiDB-lite"/>
    </source>
</evidence>